<evidence type="ECO:0000313" key="2">
    <source>
        <dbReference type="Proteomes" id="UP000624183"/>
    </source>
</evidence>
<accession>A0ABQ3CB60</accession>
<reference evidence="2" key="1">
    <citation type="journal article" date="2019" name="Int. J. Syst. Evol. Microbiol.">
        <title>The Global Catalogue of Microorganisms (GCM) 10K type strain sequencing project: providing services to taxonomists for standard genome sequencing and annotation.</title>
        <authorList>
            <consortium name="The Broad Institute Genomics Platform"/>
            <consortium name="The Broad Institute Genome Sequencing Center for Infectious Disease"/>
            <person name="Wu L."/>
            <person name="Ma J."/>
        </authorList>
    </citation>
    <scope>NUCLEOTIDE SEQUENCE [LARGE SCALE GENOMIC DNA]</scope>
    <source>
        <strain evidence="2">JCM 4602</strain>
    </source>
</reference>
<name>A0ABQ3CB60_9ACTN</name>
<dbReference type="Gene3D" id="3.90.1690.10">
    <property type="entry name" value="phage-related protein like domain"/>
    <property type="match status" value="1"/>
</dbReference>
<sequence length="351" mass="39100">MEQNLEILLRDTNDEDLTVFAREIDTPAKYRLTREILPERQIQSVKFKSESAKRRVNAAKFRAYDAPTALAKRQAEQVVNEGMLPALGQTLPVSEMDQILLDVSHGQDTERYIELLYSDVERHVESIKTAQELACGQLLATGTVNLPGIGLDVDWNVPAENMPTAAIMWDDEDAKPLSEERAWIDFLVDGGAPEPKQILTSRRAMRVLASNEEYRRAYYGSSTIGGTPTATLAPNEVNVVRARYGLPPIVTYDVKVWDDDAYRRVLPDNKWIILPDVSPQEWAETLYGITREAARFTSGTNPALTRQEAPGIVVVSKYDDDPVQIYTRGAAIGMPALYVPDLHISATVLGA</sequence>
<gene>
    <name evidence="1" type="ORF">GCM10010328_66070</name>
</gene>
<evidence type="ECO:0008006" key="3">
    <source>
        <dbReference type="Google" id="ProtNLM"/>
    </source>
</evidence>
<evidence type="ECO:0000313" key="1">
    <source>
        <dbReference type="EMBL" id="GGZ82328.1"/>
    </source>
</evidence>
<proteinExistence type="predicted"/>
<dbReference type="EMBL" id="BMUW01000026">
    <property type="protein sequence ID" value="GGZ82328.1"/>
    <property type="molecule type" value="Genomic_DNA"/>
</dbReference>
<dbReference type="Pfam" id="PF03864">
    <property type="entry name" value="Phage_cap_E"/>
    <property type="match status" value="1"/>
</dbReference>
<dbReference type="InterPro" id="IPR053738">
    <property type="entry name" value="Lambda_capsid_assembly"/>
</dbReference>
<dbReference type="Proteomes" id="UP000624183">
    <property type="component" value="Unassembled WGS sequence"/>
</dbReference>
<dbReference type="InterPro" id="IPR005564">
    <property type="entry name" value="Major_capsid_GpE"/>
</dbReference>
<organism evidence="1 2">
    <name type="scientific">Streptomyces rubiginosohelvolus</name>
    <dbReference type="NCBI Taxonomy" id="67362"/>
    <lineage>
        <taxon>Bacteria</taxon>
        <taxon>Bacillati</taxon>
        <taxon>Actinomycetota</taxon>
        <taxon>Actinomycetes</taxon>
        <taxon>Kitasatosporales</taxon>
        <taxon>Streptomycetaceae</taxon>
        <taxon>Streptomyces</taxon>
    </lineage>
</organism>
<keyword evidence="2" id="KW-1185">Reference proteome</keyword>
<comment type="caution">
    <text evidence="1">The sequence shown here is derived from an EMBL/GenBank/DDBJ whole genome shotgun (WGS) entry which is preliminary data.</text>
</comment>
<protein>
    <recommendedName>
        <fullName evidence="3">Major capsid protein E</fullName>
    </recommendedName>
</protein>